<dbReference type="SMART" id="SM00422">
    <property type="entry name" value="HTH_MERR"/>
    <property type="match status" value="1"/>
</dbReference>
<accession>Q8VN00</accession>
<dbReference type="CDD" id="cd01109">
    <property type="entry name" value="HTH_YyaN"/>
    <property type="match status" value="1"/>
</dbReference>
<sequence>MILFTIGTTAKKTGISIGTLRFYEEKGLVSPSRNASKQRIYTEEQISLPTFIRYLRRSGMPINTIHYYLQLAATGPETLSERQAILQRQKANILSEIDEKQHELAAINFKIAKNEKKRAAFRLDNNI</sequence>
<evidence type="ECO:0000259" key="2">
    <source>
        <dbReference type="PROSITE" id="PS50937"/>
    </source>
</evidence>
<dbReference type="PROSITE" id="PS50937">
    <property type="entry name" value="HTH_MERR_2"/>
    <property type="match status" value="1"/>
</dbReference>
<organism evidence="3">
    <name type="scientific">Listeria grayi</name>
    <name type="common">Listeria murrayi</name>
    <dbReference type="NCBI Taxonomy" id="1641"/>
    <lineage>
        <taxon>Bacteria</taxon>
        <taxon>Bacillati</taxon>
        <taxon>Bacillota</taxon>
        <taxon>Bacilli</taxon>
        <taxon>Bacillales</taxon>
        <taxon>Listeriaceae</taxon>
        <taxon>Listeria</taxon>
    </lineage>
</organism>
<dbReference type="Gene3D" id="1.10.1660.10">
    <property type="match status" value="1"/>
</dbReference>
<evidence type="ECO:0000313" key="3">
    <source>
        <dbReference type="EMBL" id="CAC80681.1"/>
    </source>
</evidence>
<dbReference type="AlphaFoldDB" id="Q8VN00"/>
<dbReference type="InterPro" id="IPR009061">
    <property type="entry name" value="DNA-bd_dom_put_sf"/>
</dbReference>
<dbReference type="GO" id="GO:0003700">
    <property type="term" value="F:DNA-binding transcription factor activity"/>
    <property type="evidence" value="ECO:0007669"/>
    <property type="project" value="InterPro"/>
</dbReference>
<proteinExistence type="predicted"/>
<name>Q8VN00_LISGR</name>
<dbReference type="PANTHER" id="PTHR30204">
    <property type="entry name" value="REDOX-CYCLING DRUG-SENSING TRANSCRIPTIONAL ACTIVATOR SOXR"/>
    <property type="match status" value="1"/>
</dbReference>
<keyword evidence="1" id="KW-0238">DNA-binding</keyword>
<dbReference type="Pfam" id="PF13411">
    <property type="entry name" value="MerR_1"/>
    <property type="match status" value="1"/>
</dbReference>
<dbReference type="InterPro" id="IPR047057">
    <property type="entry name" value="MerR_fam"/>
</dbReference>
<feature type="domain" description="HTH merR-type" evidence="2">
    <location>
        <begin position="3"/>
        <end position="71"/>
    </location>
</feature>
<dbReference type="PRINTS" id="PR00040">
    <property type="entry name" value="HTHMERR"/>
</dbReference>
<evidence type="ECO:0000256" key="1">
    <source>
        <dbReference type="ARBA" id="ARBA00023125"/>
    </source>
</evidence>
<dbReference type="GO" id="GO:0003677">
    <property type="term" value="F:DNA binding"/>
    <property type="evidence" value="ECO:0007669"/>
    <property type="project" value="UniProtKB-KW"/>
</dbReference>
<protein>
    <submittedName>
        <fullName evidence="3">Putative transcriptional activator</fullName>
    </submittedName>
</protein>
<dbReference type="PANTHER" id="PTHR30204:SF83">
    <property type="entry name" value="TRANSCRIPTIONAL REGULATOR, MERR FAMILY"/>
    <property type="match status" value="1"/>
</dbReference>
<reference evidence="3" key="1">
    <citation type="journal article" date="2005" name="Syst. Appl. Microbiol.">
        <title>Evolutionary history of the genus Listeria and its virulence genes.</title>
        <authorList>
            <person name="Schmid M.W."/>
            <person name="Ng E.Y."/>
            <person name="Lampidis R."/>
            <person name="Emmerth M."/>
            <person name="Walcher M."/>
            <person name="Kreft J."/>
            <person name="Goebel W."/>
            <person name="Wagner M."/>
            <person name="Schleifer K.H."/>
        </authorList>
    </citation>
    <scope>NUCLEOTIDE SEQUENCE</scope>
</reference>
<dbReference type="SUPFAM" id="SSF46955">
    <property type="entry name" value="Putative DNA-binding domain"/>
    <property type="match status" value="1"/>
</dbReference>
<dbReference type="EMBL" id="AJ249739">
    <property type="protein sequence ID" value="CAC80681.1"/>
    <property type="molecule type" value="Genomic_DNA"/>
</dbReference>
<dbReference type="InterPro" id="IPR000551">
    <property type="entry name" value="MerR-type_HTH_dom"/>
</dbReference>